<dbReference type="AlphaFoldDB" id="A0A849I0B4"/>
<comment type="caution">
    <text evidence="2">The sequence shown here is derived from an EMBL/GenBank/DDBJ whole genome shotgun (WGS) entry which is preliminary data.</text>
</comment>
<sequence length="481" mass="52600">MGRCACCYRELADTAQTNAHHVVPIEQVDERVDFFKHQWLKSSDNCVVVCREPCHTEIAHHAFKTSGGYEAPPEFFPFSHGIGNSPAHRAWIRKIKEYRARLFKEKGWDADGDFSGGGAPSGGGPPEGTFVPPPALPALPNGAGGAASVGLAILAMVAVARNLATFVRNCKNAGAAAADLVGAERDIDEKRRRDPTLGCLVALTYRVEVGVGTVSFEYESVKLYYNYSEDKALATLRISPPYRLKADPFGQDAPNMGYSVEAIWIKPVKTAVFSKDISGTIASIDHAMYNPPDREQAFHILNGCRMHDILQIYVTFMKDGKHRCLWENIGSAKGINRERLSLAVAAIDYKKQGIPFAKFAQAMGTWMPASGTQEYNELAAFYGTSAPASDTGHAIVGNWGVKIGGWSGAFSFTRDGKVSWNETGGKPHPGKWWRYQGAVNWQFDDDPPGFQRTFEAVEPIGPSVSGRILPEGQGFFSMAKR</sequence>
<evidence type="ECO:0000313" key="2">
    <source>
        <dbReference type="EMBL" id="NNM71004.1"/>
    </source>
</evidence>
<gene>
    <name evidence="2" type="ORF">HJG44_01160</name>
</gene>
<evidence type="ECO:0000256" key="1">
    <source>
        <dbReference type="SAM" id="MobiDB-lite"/>
    </source>
</evidence>
<dbReference type="EMBL" id="JABEPP010000001">
    <property type="protein sequence ID" value="NNM71004.1"/>
    <property type="molecule type" value="Genomic_DNA"/>
</dbReference>
<organism evidence="2 3">
    <name type="scientific">Enterovirga aerilata</name>
    <dbReference type="NCBI Taxonomy" id="2730920"/>
    <lineage>
        <taxon>Bacteria</taxon>
        <taxon>Pseudomonadati</taxon>
        <taxon>Pseudomonadota</taxon>
        <taxon>Alphaproteobacteria</taxon>
        <taxon>Hyphomicrobiales</taxon>
        <taxon>Methylobacteriaceae</taxon>
        <taxon>Enterovirga</taxon>
    </lineage>
</organism>
<protein>
    <submittedName>
        <fullName evidence="2">Uncharacterized protein</fullName>
    </submittedName>
</protein>
<name>A0A849I0B4_9HYPH</name>
<feature type="region of interest" description="Disordered" evidence="1">
    <location>
        <begin position="111"/>
        <end position="130"/>
    </location>
</feature>
<dbReference type="RefSeq" id="WP_171216516.1">
    <property type="nucleotide sequence ID" value="NZ_JABEPP010000001.1"/>
</dbReference>
<dbReference type="Proteomes" id="UP000564885">
    <property type="component" value="Unassembled WGS sequence"/>
</dbReference>
<evidence type="ECO:0000313" key="3">
    <source>
        <dbReference type="Proteomes" id="UP000564885"/>
    </source>
</evidence>
<reference evidence="2 3" key="1">
    <citation type="submission" date="2020-04" db="EMBL/GenBank/DDBJ databases">
        <title>Enterovirga sp. isolate from soil.</title>
        <authorList>
            <person name="Chea S."/>
            <person name="Kim D.-U."/>
        </authorList>
    </citation>
    <scope>NUCLEOTIDE SEQUENCE [LARGE SCALE GENOMIC DNA]</scope>
    <source>
        <strain evidence="2 3">DB1703</strain>
    </source>
</reference>
<feature type="compositionally biased region" description="Gly residues" evidence="1">
    <location>
        <begin position="114"/>
        <end position="126"/>
    </location>
</feature>
<accession>A0A849I0B4</accession>
<proteinExistence type="predicted"/>
<keyword evidence="3" id="KW-1185">Reference proteome</keyword>